<dbReference type="AlphaFoldDB" id="A0A4Y9ZXV6"/>
<evidence type="ECO:0000313" key="2">
    <source>
        <dbReference type="EMBL" id="TFY79716.1"/>
    </source>
</evidence>
<protein>
    <recommendedName>
        <fullName evidence="4">C2H2-type domain-containing protein</fullName>
    </recommendedName>
</protein>
<dbReference type="Proteomes" id="UP000298061">
    <property type="component" value="Unassembled WGS sequence"/>
</dbReference>
<dbReference type="STRING" id="135208.A0A4Y9ZXV6"/>
<feature type="region of interest" description="Disordered" evidence="1">
    <location>
        <begin position="514"/>
        <end position="533"/>
    </location>
</feature>
<reference evidence="2 3" key="1">
    <citation type="submission" date="2019-02" db="EMBL/GenBank/DDBJ databases">
        <title>Genome sequencing of the rare red list fungi Hericium alpestre (H. flagellum).</title>
        <authorList>
            <person name="Buettner E."/>
            <person name="Kellner H."/>
        </authorList>
    </citation>
    <scope>NUCLEOTIDE SEQUENCE [LARGE SCALE GENOMIC DNA]</scope>
    <source>
        <strain evidence="2 3">DSM 108284</strain>
    </source>
</reference>
<feature type="region of interest" description="Disordered" evidence="1">
    <location>
        <begin position="686"/>
        <end position="735"/>
    </location>
</feature>
<organism evidence="2 3">
    <name type="scientific">Hericium alpestre</name>
    <dbReference type="NCBI Taxonomy" id="135208"/>
    <lineage>
        <taxon>Eukaryota</taxon>
        <taxon>Fungi</taxon>
        <taxon>Dikarya</taxon>
        <taxon>Basidiomycota</taxon>
        <taxon>Agaricomycotina</taxon>
        <taxon>Agaricomycetes</taxon>
        <taxon>Russulales</taxon>
        <taxon>Hericiaceae</taxon>
        <taxon>Hericium</taxon>
    </lineage>
</organism>
<name>A0A4Y9ZXV6_9AGAM</name>
<gene>
    <name evidence="2" type="ORF">EWM64_g4299</name>
</gene>
<dbReference type="PANTHER" id="PTHR37535:SF3">
    <property type="entry name" value="FLUG DOMAIN-CONTAINING PROTEIN"/>
    <property type="match status" value="1"/>
</dbReference>
<evidence type="ECO:0008006" key="4">
    <source>
        <dbReference type="Google" id="ProtNLM"/>
    </source>
</evidence>
<dbReference type="InterPro" id="IPR021842">
    <property type="entry name" value="DUF3435"/>
</dbReference>
<dbReference type="OrthoDB" id="3033142at2759"/>
<evidence type="ECO:0000256" key="1">
    <source>
        <dbReference type="SAM" id="MobiDB-lite"/>
    </source>
</evidence>
<proteinExistence type="predicted"/>
<dbReference type="PANTHER" id="PTHR37535">
    <property type="entry name" value="FLUG DOMAIN PROTEIN"/>
    <property type="match status" value="1"/>
</dbReference>
<evidence type="ECO:0000313" key="3">
    <source>
        <dbReference type="Proteomes" id="UP000298061"/>
    </source>
</evidence>
<dbReference type="Pfam" id="PF11917">
    <property type="entry name" value="DUF3435"/>
    <property type="match status" value="1"/>
</dbReference>
<accession>A0A4Y9ZXV6</accession>
<sequence length="804" mass="90181">MVLHTGPRQTEAEVRQENIDNNAAYTALFHQSLEGIHHFKELARPTKKIHDLMIRRWKEYAEAPDGIFPDGRPVSAVITPGATLPKLNQVKHFLIWMWGSMRGRLEKHVTVVTAITNIHTFWAVWRQAAFIATPKDLRIAINCFVYSKELRAAVPLSTRSREKQATTDHDIFVAISAAWRDRVHFRTHRMRMQFILVLFFCSITAARIGSVIESGCYTGTNESIFWEDVEIHIQPNPHDPAHPIVFIMLTLHFLKGKRKNESQKQSVFLVPEPASRRACCPAMMLISMALQDGALEHIDTAEQIFSPNVPPTSLHRLSIRSSSNKQPIFRAEVYGASKTWTISETNAYPYAVYCGHLRWLSNVLGLPEPIRAYDTRRGAARLLSRVVSETERQAQLTHATEGMYLARYHGNISTLDLQGLARTETQDAAVVRTLRESQAVTARANPNAPVRLSLTARNELEAEPELVALSEKIEKARELVRDCDKALFTSGDASEKNAISAARRQYRELSSKLQTHNNTSDGPTDSMGASSSAAPLIRGSAHISPLHVAPVQPRDSNIPITNDPMHAFVNLLYELEENVSEHIINAVNAYLALPCRSFQACYPEQCPTDTNKCPVCDEECKFWVISVFIQHLRTHLNPASHDDYTPAACPVPSCGTHIFPLAYDMSYHMVTVHRVPICGSMKHTTQRRIRLPDPGPLKSSGASNARTKRALPQILDQDADENSETSVPASKKQKQTRNKIRGKCAGCYVTLQDIDGHFATVSEGSKCLKKLSYQPIVNDSPEIFYTDKLWCKVPRRSDVLLPTS</sequence>
<comment type="caution">
    <text evidence="2">The sequence shown here is derived from an EMBL/GenBank/DDBJ whole genome shotgun (WGS) entry which is preliminary data.</text>
</comment>
<dbReference type="EMBL" id="SFCI01000453">
    <property type="protein sequence ID" value="TFY79716.1"/>
    <property type="molecule type" value="Genomic_DNA"/>
</dbReference>
<keyword evidence="3" id="KW-1185">Reference proteome</keyword>